<keyword evidence="2" id="KW-1133">Transmembrane helix</keyword>
<evidence type="ECO:0000313" key="3">
    <source>
        <dbReference type="EMBL" id="KZE74331.1"/>
    </source>
</evidence>
<reference evidence="3 4" key="1">
    <citation type="submission" date="2016-01" db="EMBL/GenBank/DDBJ databases">
        <title>Whole genome sequencing of Myroides marinus L41.</title>
        <authorList>
            <person name="Hong K.W."/>
        </authorList>
    </citation>
    <scope>NUCLEOTIDE SEQUENCE [LARGE SCALE GENOMIC DNA]</scope>
    <source>
        <strain evidence="3 4">L41</strain>
    </source>
</reference>
<sequence>MSENSTLRITNGIKSLLDQLPKVSYGNNVMPYLNIEEYGSGKDAFDSLISEFNEIDFTTTTEFLDLNKEIRRQKRELKKLEDKHTNLTAIIGEQTNGTEGSIANRILLSLKEEIEQLKEKRDLLDGEIIEKERQENSRILKQKEKEKTEEIVYSKKVEDLEKSYNEKESNLKESFKKTKEELDKKTQDSIHESMNKVTEAERNATGKVKLINQFRDFLEETNKNMNLYSYSIIGILIAGIIGIGFSIPNLLESFSSFDKFILAQADKITNWQIINYALGLLIVKLPWALCLSVLLTGMYSLLKGLLTTYEKINQDKRNMSAIYAISGDVAQRLNEYGISLIEDNEDNEDDETGETKIIINITKKELNNKRENVRWNQIMRYFENMQQSKLEIENPEDPTKVKLLTNISNKLIDRLPKN</sequence>
<organism evidence="3 4">
    <name type="scientific">Myroides marinus</name>
    <dbReference type="NCBI Taxonomy" id="703342"/>
    <lineage>
        <taxon>Bacteria</taxon>
        <taxon>Pseudomonadati</taxon>
        <taxon>Bacteroidota</taxon>
        <taxon>Flavobacteriia</taxon>
        <taxon>Flavobacteriales</taxon>
        <taxon>Flavobacteriaceae</taxon>
        <taxon>Myroides</taxon>
    </lineage>
</organism>
<gene>
    <name evidence="3" type="ORF">AV926_02090</name>
</gene>
<evidence type="ECO:0000256" key="2">
    <source>
        <dbReference type="SAM" id="Phobius"/>
    </source>
</evidence>
<keyword evidence="4" id="KW-1185">Reference proteome</keyword>
<protein>
    <submittedName>
        <fullName evidence="3">Uncharacterized protein</fullName>
    </submittedName>
</protein>
<dbReference type="Proteomes" id="UP000076630">
    <property type="component" value="Unassembled WGS sequence"/>
</dbReference>
<dbReference type="EMBL" id="LQNU01000094">
    <property type="protein sequence ID" value="KZE74331.1"/>
    <property type="molecule type" value="Genomic_DNA"/>
</dbReference>
<comment type="caution">
    <text evidence="3">The sequence shown here is derived from an EMBL/GenBank/DDBJ whole genome shotgun (WGS) entry which is preliminary data.</text>
</comment>
<keyword evidence="1" id="KW-0175">Coiled coil</keyword>
<feature type="transmembrane region" description="Helical" evidence="2">
    <location>
        <begin position="276"/>
        <end position="302"/>
    </location>
</feature>
<keyword evidence="2" id="KW-0472">Membrane</keyword>
<evidence type="ECO:0000313" key="4">
    <source>
        <dbReference type="Proteomes" id="UP000076630"/>
    </source>
</evidence>
<keyword evidence="2" id="KW-0812">Transmembrane</keyword>
<evidence type="ECO:0000256" key="1">
    <source>
        <dbReference type="SAM" id="Coils"/>
    </source>
</evidence>
<feature type="transmembrane region" description="Helical" evidence="2">
    <location>
        <begin position="227"/>
        <end position="247"/>
    </location>
</feature>
<name>A0A163V4Q7_9FLAO</name>
<dbReference type="RefSeq" id="WP_038987982.1">
    <property type="nucleotide sequence ID" value="NZ_JWJO01000074.1"/>
</dbReference>
<accession>A0A163V4Q7</accession>
<proteinExistence type="predicted"/>
<feature type="coiled-coil region" evidence="1">
    <location>
        <begin position="63"/>
        <end position="188"/>
    </location>
</feature>
<dbReference type="OrthoDB" id="1452589at2"/>
<dbReference type="AlphaFoldDB" id="A0A163V4Q7"/>